<dbReference type="HOGENOM" id="CLU_1658969_0_0_0"/>
<accession>E4UAW3</accession>
<sequence length="159" mass="18740">MIEVRNLGARRARDGGQISNYLMQHSAGYRFNLGQRLRYEGRWRRFGFGAERGPWSFFLTLMPDVYEDLLEHLERTKGEPPSEDEVARTLKEKRLAEVPPLIAIAHRRGGEPRAPRNLELRRDGDLWFLEAEWAGWPWRVHQSLKLLHRILDELQGVER</sequence>
<reference evidence="2" key="1">
    <citation type="submission" date="2010-11" db="EMBL/GenBank/DDBJ databases">
        <title>The complete sequence of plasmid of Oceanithermus profundus DSM 14977.</title>
        <authorList>
            <consortium name="US DOE Joint Genome Institute (JGI-PGF)"/>
            <person name="Lucas S."/>
            <person name="Copeland A."/>
            <person name="Lapidus A."/>
            <person name="Bruce D."/>
            <person name="Goodwin L."/>
            <person name="Pitluck S."/>
            <person name="Kyrpides N."/>
            <person name="Mavromatis K."/>
            <person name="Pagani I."/>
            <person name="Ivanova N."/>
            <person name="Zhang X."/>
            <person name="Brettin T."/>
            <person name="Detter J.C."/>
            <person name="Tapia R."/>
            <person name="Han C."/>
            <person name="Land M."/>
            <person name="Hauser L."/>
            <person name="Markowitz V."/>
            <person name="Cheng J.-F."/>
            <person name="Hugenholtz P."/>
            <person name="Woyke T."/>
            <person name="Wu D."/>
            <person name="Tindall B."/>
            <person name="Faehnrich R."/>
            <person name="Brambilla E."/>
            <person name="Klenk H.-P."/>
            <person name="Eisen J.A."/>
        </authorList>
    </citation>
    <scope>NUCLEOTIDE SEQUENCE [LARGE SCALE GENOMIC DNA]</scope>
    <source>
        <strain evidence="2">DSM 14977 / NBRC 100410 / VKM B-2274 / 506</strain>
        <plasmid evidence="2">Plasmid pOCEPR01</plasmid>
    </source>
</reference>
<protein>
    <submittedName>
        <fullName evidence="1">Uncharacterized protein</fullName>
    </submittedName>
</protein>
<dbReference type="KEGG" id="opr:Ocepr_2300"/>
<dbReference type="EMBL" id="CP002362">
    <property type="protein sequence ID" value="ADR37748.1"/>
    <property type="molecule type" value="Genomic_DNA"/>
</dbReference>
<proteinExistence type="predicted"/>
<geneLocation type="plasmid" evidence="1 2">
    <name>pOCEPR01</name>
</geneLocation>
<evidence type="ECO:0000313" key="2">
    <source>
        <dbReference type="Proteomes" id="UP000008722"/>
    </source>
</evidence>
<dbReference type="Proteomes" id="UP000008722">
    <property type="component" value="Plasmid pOCEPR01"/>
</dbReference>
<evidence type="ECO:0000313" key="1">
    <source>
        <dbReference type="EMBL" id="ADR37748.1"/>
    </source>
</evidence>
<keyword evidence="2" id="KW-1185">Reference proteome</keyword>
<name>E4UAW3_OCEP5</name>
<keyword evidence="1" id="KW-0614">Plasmid</keyword>
<organism evidence="1 2">
    <name type="scientific">Oceanithermus profundus (strain DSM 14977 / NBRC 100410 / VKM B-2274 / 506)</name>
    <dbReference type="NCBI Taxonomy" id="670487"/>
    <lineage>
        <taxon>Bacteria</taxon>
        <taxon>Thermotogati</taxon>
        <taxon>Deinococcota</taxon>
        <taxon>Deinococci</taxon>
        <taxon>Thermales</taxon>
        <taxon>Thermaceae</taxon>
        <taxon>Oceanithermus</taxon>
    </lineage>
</organism>
<dbReference type="RefSeq" id="WP_013449728.1">
    <property type="nucleotide sequence ID" value="NC_014753.1"/>
</dbReference>
<dbReference type="AlphaFoldDB" id="E4UAW3"/>
<gene>
    <name evidence="1" type="ordered locus">Ocepr_2300</name>
</gene>
<reference evidence="1 2" key="2">
    <citation type="journal article" date="2011" name="Stand. Genomic Sci.">
        <title>Complete genome sequence of Oceanithermus profundus type strain (506).</title>
        <authorList>
            <person name="Pati A."/>
            <person name="Zhang X."/>
            <person name="Lapidus A."/>
            <person name="Nolan M."/>
            <person name="Lucas S."/>
            <person name="Del Rio T.G."/>
            <person name="Tice H."/>
            <person name="Cheng J.F."/>
            <person name="Tapia R."/>
            <person name="Han C."/>
            <person name="Goodwin L."/>
            <person name="Pitluck S."/>
            <person name="Liolios K."/>
            <person name="Pagani I."/>
            <person name="Ivanova N."/>
            <person name="Mavromatis K."/>
            <person name="Chen A."/>
            <person name="Palaniappan K."/>
            <person name="Hauser L."/>
            <person name="Jeffries C.D."/>
            <person name="Brambilla E.M."/>
            <person name="Rohl A."/>
            <person name="Mwirichia R."/>
            <person name="Rohde M."/>
            <person name="Tindall B.J."/>
            <person name="Sikorski J."/>
            <person name="Wirth R."/>
            <person name="Goker M."/>
            <person name="Woyke T."/>
            <person name="Detter J.C."/>
            <person name="Bristow J."/>
            <person name="Eisen J.A."/>
            <person name="Markowitz V."/>
            <person name="Hugenholtz P."/>
            <person name="Kyrpides N.C."/>
            <person name="Klenk H.P."/>
            <person name="Land M."/>
        </authorList>
    </citation>
    <scope>NUCLEOTIDE SEQUENCE [LARGE SCALE GENOMIC DNA]</scope>
    <source>
        <strain evidence="2">DSM 14977 / NBRC 100410 / VKM B-2274 / 506</strain>
        <plasmid evidence="2">Plasmid pOCEPR01</plasmid>
    </source>
</reference>